<proteinExistence type="predicted"/>
<name>A0ABR9DJ21_9GAMM</name>
<organism evidence="2 3">
    <name type="scientific">Methylomonas fluvii</name>
    <dbReference type="NCBI Taxonomy" id="1854564"/>
    <lineage>
        <taxon>Bacteria</taxon>
        <taxon>Pseudomonadati</taxon>
        <taxon>Pseudomonadota</taxon>
        <taxon>Gammaproteobacteria</taxon>
        <taxon>Methylococcales</taxon>
        <taxon>Methylococcaceae</taxon>
        <taxon>Methylomonas</taxon>
    </lineage>
</organism>
<accession>A0ABR9DJ21</accession>
<dbReference type="Proteomes" id="UP000641152">
    <property type="component" value="Unassembled WGS sequence"/>
</dbReference>
<comment type="caution">
    <text evidence="2">The sequence shown here is derived from an EMBL/GenBank/DDBJ whole genome shotgun (WGS) entry which is preliminary data.</text>
</comment>
<reference evidence="2 3" key="1">
    <citation type="submission" date="2020-09" db="EMBL/GenBank/DDBJ databases">
        <title>Methylomonas albis sp. nov. and Methylomonas fluvii sp. nov.: Two cold-adapted methanotrophs from the River Elbe and an amended description of Methylovulum psychrotolerans strain Eb1.</title>
        <authorList>
            <person name="Bussmann I.K."/>
            <person name="Klings K.-W."/>
            <person name="Warnstedt J."/>
            <person name="Hoppert M."/>
            <person name="Saborowski A."/>
            <person name="Horn F."/>
            <person name="Liebner S."/>
        </authorList>
    </citation>
    <scope>NUCLEOTIDE SEQUENCE [LARGE SCALE GENOMIC DNA]</scope>
    <source>
        <strain evidence="2 3">EbB</strain>
    </source>
</reference>
<gene>
    <name evidence="2" type="ORF">EBB_20945</name>
</gene>
<evidence type="ECO:0000313" key="2">
    <source>
        <dbReference type="EMBL" id="MBD9362920.1"/>
    </source>
</evidence>
<sequence>MSNACAIPCPYCGKDVDIVQALEMVAGNEWTGLLNGLPISLVGALLRYLELFKPNKQELRWSRRFALTKEIAPMIKDAQIKRNGIAYSAPAGIWEAEMMKLVVNRPESLVLPLKSNGYLLSMIAGRGERAAAKLEQDKIEQARNRGNVGGAAKSVAELAAEAQKKTKSKPPANWKGGVAPLDTS</sequence>
<feature type="region of interest" description="Disordered" evidence="1">
    <location>
        <begin position="156"/>
        <end position="184"/>
    </location>
</feature>
<evidence type="ECO:0000256" key="1">
    <source>
        <dbReference type="SAM" id="MobiDB-lite"/>
    </source>
</evidence>
<evidence type="ECO:0000313" key="3">
    <source>
        <dbReference type="Proteomes" id="UP000641152"/>
    </source>
</evidence>
<dbReference type="RefSeq" id="WP_192395650.1">
    <property type="nucleotide sequence ID" value="NZ_CAJHIU010000003.1"/>
</dbReference>
<keyword evidence="3" id="KW-1185">Reference proteome</keyword>
<dbReference type="EMBL" id="JACXST010000003">
    <property type="protein sequence ID" value="MBD9362920.1"/>
    <property type="molecule type" value="Genomic_DNA"/>
</dbReference>
<protein>
    <submittedName>
        <fullName evidence="2">Uncharacterized protein</fullName>
    </submittedName>
</protein>